<keyword evidence="2" id="KW-1185">Reference proteome</keyword>
<reference evidence="1 2" key="1">
    <citation type="journal article" date="2022" name="DNA Res.">
        <title>Chromosomal-level genome assembly of the orchid tree Bauhinia variegata (Leguminosae; Cercidoideae) supports the allotetraploid origin hypothesis of Bauhinia.</title>
        <authorList>
            <person name="Zhong Y."/>
            <person name="Chen Y."/>
            <person name="Zheng D."/>
            <person name="Pang J."/>
            <person name="Liu Y."/>
            <person name="Luo S."/>
            <person name="Meng S."/>
            <person name="Qian L."/>
            <person name="Wei D."/>
            <person name="Dai S."/>
            <person name="Zhou R."/>
        </authorList>
    </citation>
    <scope>NUCLEOTIDE SEQUENCE [LARGE SCALE GENOMIC DNA]</scope>
    <source>
        <strain evidence="1">BV-YZ2020</strain>
    </source>
</reference>
<dbReference type="EMBL" id="CM039438">
    <property type="protein sequence ID" value="KAI4300930.1"/>
    <property type="molecule type" value="Genomic_DNA"/>
</dbReference>
<proteinExistence type="predicted"/>
<gene>
    <name evidence="1" type="ORF">L6164_034256</name>
</gene>
<evidence type="ECO:0000313" key="2">
    <source>
        <dbReference type="Proteomes" id="UP000828941"/>
    </source>
</evidence>
<protein>
    <submittedName>
        <fullName evidence="1">Uncharacterized protein</fullName>
    </submittedName>
</protein>
<comment type="caution">
    <text evidence="1">The sequence shown here is derived from an EMBL/GenBank/DDBJ whole genome shotgun (WGS) entry which is preliminary data.</text>
</comment>
<sequence length="254" mass="26769">MSDRISVGDVEDRKLKRQFEEDTDDSLTLRLCSNYHKGGSGSGSGSSSATKAELGVGESNLSASKGLDVEPSRWRRKKQRQFICKFCNQHFRSGQALGGHQNAHRGKLDLTKKMDQEMELGHSNLGPSLAPAPYNSPMAKLPTLDGSLLSHHGAHMPPPAGATSWPSHGHGHVHGYGYGTGSTYVPAAPTAGEFESASSLAILNVNSNNPPVAAGGGGVNIGGLQENRSEGYNQQQGPATGVGEEQDLDLSLSL</sequence>
<dbReference type="Proteomes" id="UP000828941">
    <property type="component" value="Chromosome 13"/>
</dbReference>
<organism evidence="1 2">
    <name type="scientific">Bauhinia variegata</name>
    <name type="common">Purple orchid tree</name>
    <name type="synonym">Phanera variegata</name>
    <dbReference type="NCBI Taxonomy" id="167791"/>
    <lineage>
        <taxon>Eukaryota</taxon>
        <taxon>Viridiplantae</taxon>
        <taxon>Streptophyta</taxon>
        <taxon>Embryophyta</taxon>
        <taxon>Tracheophyta</taxon>
        <taxon>Spermatophyta</taxon>
        <taxon>Magnoliopsida</taxon>
        <taxon>eudicotyledons</taxon>
        <taxon>Gunneridae</taxon>
        <taxon>Pentapetalae</taxon>
        <taxon>rosids</taxon>
        <taxon>fabids</taxon>
        <taxon>Fabales</taxon>
        <taxon>Fabaceae</taxon>
        <taxon>Cercidoideae</taxon>
        <taxon>Cercideae</taxon>
        <taxon>Bauhiniinae</taxon>
        <taxon>Bauhinia</taxon>
    </lineage>
</organism>
<name>A0ACB9KUP1_BAUVA</name>
<evidence type="ECO:0000313" key="1">
    <source>
        <dbReference type="EMBL" id="KAI4300930.1"/>
    </source>
</evidence>
<accession>A0ACB9KUP1</accession>